<evidence type="ECO:0000313" key="2">
    <source>
        <dbReference type="EMBL" id="OTF69633.1"/>
    </source>
</evidence>
<protein>
    <submittedName>
        <fullName evidence="2">Uncharacterized protein</fullName>
    </submittedName>
</protein>
<reference evidence="2 3" key="1">
    <citation type="submission" date="2017-03" db="EMBL/GenBank/DDBJ databases">
        <title>Genome Survey of Euroglyphus maynei.</title>
        <authorList>
            <person name="Arlian L.G."/>
            <person name="Morgan M.S."/>
            <person name="Rider S.D."/>
        </authorList>
    </citation>
    <scope>NUCLEOTIDE SEQUENCE [LARGE SCALE GENOMIC DNA]</scope>
    <source>
        <strain evidence="2">Arlian Lab</strain>
        <tissue evidence="2">Whole body</tissue>
    </source>
</reference>
<dbReference type="EMBL" id="MUJZ01069473">
    <property type="protein sequence ID" value="OTF69633.1"/>
    <property type="molecule type" value="Genomic_DNA"/>
</dbReference>
<name>A0A1Y3APU1_EURMA</name>
<proteinExistence type="predicted"/>
<comment type="caution">
    <text evidence="2">The sequence shown here is derived from an EMBL/GenBank/DDBJ whole genome shotgun (WGS) entry which is preliminary data.</text>
</comment>
<evidence type="ECO:0000313" key="3">
    <source>
        <dbReference type="Proteomes" id="UP000194236"/>
    </source>
</evidence>
<dbReference type="AlphaFoldDB" id="A0A1Y3APU1"/>
<dbReference type="Proteomes" id="UP000194236">
    <property type="component" value="Unassembled WGS sequence"/>
</dbReference>
<feature type="region of interest" description="Disordered" evidence="1">
    <location>
        <begin position="1"/>
        <end position="26"/>
    </location>
</feature>
<organism evidence="2 3">
    <name type="scientific">Euroglyphus maynei</name>
    <name type="common">Mayne's house dust mite</name>
    <dbReference type="NCBI Taxonomy" id="6958"/>
    <lineage>
        <taxon>Eukaryota</taxon>
        <taxon>Metazoa</taxon>
        <taxon>Ecdysozoa</taxon>
        <taxon>Arthropoda</taxon>
        <taxon>Chelicerata</taxon>
        <taxon>Arachnida</taxon>
        <taxon>Acari</taxon>
        <taxon>Acariformes</taxon>
        <taxon>Sarcoptiformes</taxon>
        <taxon>Astigmata</taxon>
        <taxon>Psoroptidia</taxon>
        <taxon>Analgoidea</taxon>
        <taxon>Pyroglyphidae</taxon>
        <taxon>Pyroglyphinae</taxon>
        <taxon>Euroglyphus</taxon>
    </lineage>
</organism>
<accession>A0A1Y3APU1</accession>
<gene>
    <name evidence="2" type="ORF">BLA29_014208</name>
</gene>
<feature type="non-terminal residue" evidence="2">
    <location>
        <position position="107"/>
    </location>
</feature>
<feature type="compositionally biased region" description="Low complexity" evidence="1">
    <location>
        <begin position="1"/>
        <end position="13"/>
    </location>
</feature>
<keyword evidence="3" id="KW-1185">Reference proteome</keyword>
<evidence type="ECO:0000256" key="1">
    <source>
        <dbReference type="SAM" id="MobiDB-lite"/>
    </source>
</evidence>
<sequence length="107" mass="11658">MNIIQAASASGPNNNGGGGQQSIQLSQMNMSNNFDLPPMIFRSMSDASAIRRNQQMNQSPYNRQQQLLNNLYGTSWATNAAEQQYSHLDLMTIISPENSSSSLSTGS</sequence>